<dbReference type="EMBL" id="KZ501849">
    <property type="protein sequence ID" value="PKU87845.1"/>
    <property type="molecule type" value="Genomic_DNA"/>
</dbReference>
<sequence length="62" mass="6991">MSRLTSILPKIFSPYQMGFIKGLAIGHNIILAQEFFHDLDVKVRGGNIILILDISKSYDNID</sequence>
<accession>A0A2I0XIW0</accession>
<dbReference type="Proteomes" id="UP000233837">
    <property type="component" value="Unassembled WGS sequence"/>
</dbReference>
<protein>
    <recommendedName>
        <fullName evidence="3">Reverse transcriptase domain-containing protein</fullName>
    </recommendedName>
</protein>
<evidence type="ECO:0000313" key="2">
    <source>
        <dbReference type="Proteomes" id="UP000233837"/>
    </source>
</evidence>
<evidence type="ECO:0008006" key="3">
    <source>
        <dbReference type="Google" id="ProtNLM"/>
    </source>
</evidence>
<dbReference type="AlphaFoldDB" id="A0A2I0XIW0"/>
<evidence type="ECO:0000313" key="1">
    <source>
        <dbReference type="EMBL" id="PKU87845.1"/>
    </source>
</evidence>
<gene>
    <name evidence="1" type="ORF">MA16_Dca017617</name>
</gene>
<name>A0A2I0XIW0_9ASPA</name>
<keyword evidence="2" id="KW-1185">Reference proteome</keyword>
<organism evidence="1 2">
    <name type="scientific">Dendrobium catenatum</name>
    <dbReference type="NCBI Taxonomy" id="906689"/>
    <lineage>
        <taxon>Eukaryota</taxon>
        <taxon>Viridiplantae</taxon>
        <taxon>Streptophyta</taxon>
        <taxon>Embryophyta</taxon>
        <taxon>Tracheophyta</taxon>
        <taxon>Spermatophyta</taxon>
        <taxon>Magnoliopsida</taxon>
        <taxon>Liliopsida</taxon>
        <taxon>Asparagales</taxon>
        <taxon>Orchidaceae</taxon>
        <taxon>Epidendroideae</taxon>
        <taxon>Malaxideae</taxon>
        <taxon>Dendrobiinae</taxon>
        <taxon>Dendrobium</taxon>
    </lineage>
</organism>
<reference evidence="1 2" key="1">
    <citation type="journal article" date="2016" name="Sci. Rep.">
        <title>The Dendrobium catenatum Lindl. genome sequence provides insights into polysaccharide synthase, floral development and adaptive evolution.</title>
        <authorList>
            <person name="Zhang G.Q."/>
            <person name="Xu Q."/>
            <person name="Bian C."/>
            <person name="Tsai W.C."/>
            <person name="Yeh C.M."/>
            <person name="Liu K.W."/>
            <person name="Yoshida K."/>
            <person name="Zhang L.S."/>
            <person name="Chang S.B."/>
            <person name="Chen F."/>
            <person name="Shi Y."/>
            <person name="Su Y.Y."/>
            <person name="Zhang Y.Q."/>
            <person name="Chen L.J."/>
            <person name="Yin Y."/>
            <person name="Lin M."/>
            <person name="Huang H."/>
            <person name="Deng H."/>
            <person name="Wang Z.W."/>
            <person name="Zhu S.L."/>
            <person name="Zhao X."/>
            <person name="Deng C."/>
            <person name="Niu S.C."/>
            <person name="Huang J."/>
            <person name="Wang M."/>
            <person name="Liu G.H."/>
            <person name="Yang H.J."/>
            <person name="Xiao X.J."/>
            <person name="Hsiao Y.Y."/>
            <person name="Wu W.L."/>
            <person name="Chen Y.Y."/>
            <person name="Mitsuda N."/>
            <person name="Ohme-Takagi M."/>
            <person name="Luo Y.B."/>
            <person name="Van de Peer Y."/>
            <person name="Liu Z.J."/>
        </authorList>
    </citation>
    <scope>NUCLEOTIDE SEQUENCE [LARGE SCALE GENOMIC DNA]</scope>
    <source>
        <tissue evidence="1">The whole plant</tissue>
    </source>
</reference>
<reference evidence="1 2" key="2">
    <citation type="journal article" date="2017" name="Nature">
        <title>The Apostasia genome and the evolution of orchids.</title>
        <authorList>
            <person name="Zhang G.Q."/>
            <person name="Liu K.W."/>
            <person name="Li Z."/>
            <person name="Lohaus R."/>
            <person name="Hsiao Y.Y."/>
            <person name="Niu S.C."/>
            <person name="Wang J.Y."/>
            <person name="Lin Y.C."/>
            <person name="Xu Q."/>
            <person name="Chen L.J."/>
            <person name="Yoshida K."/>
            <person name="Fujiwara S."/>
            <person name="Wang Z.W."/>
            <person name="Zhang Y.Q."/>
            <person name="Mitsuda N."/>
            <person name="Wang M."/>
            <person name="Liu G.H."/>
            <person name="Pecoraro L."/>
            <person name="Huang H.X."/>
            <person name="Xiao X.J."/>
            <person name="Lin M."/>
            <person name="Wu X.Y."/>
            <person name="Wu W.L."/>
            <person name="Chen Y.Y."/>
            <person name="Chang S.B."/>
            <person name="Sakamoto S."/>
            <person name="Ohme-Takagi M."/>
            <person name="Yagi M."/>
            <person name="Zeng S.J."/>
            <person name="Shen C.Y."/>
            <person name="Yeh C.M."/>
            <person name="Luo Y.B."/>
            <person name="Tsai W.C."/>
            <person name="Van de Peer Y."/>
            <person name="Liu Z.J."/>
        </authorList>
    </citation>
    <scope>NUCLEOTIDE SEQUENCE [LARGE SCALE GENOMIC DNA]</scope>
    <source>
        <tissue evidence="1">The whole plant</tissue>
    </source>
</reference>
<proteinExistence type="predicted"/>